<feature type="transmembrane region" description="Helical" evidence="1">
    <location>
        <begin position="227"/>
        <end position="243"/>
    </location>
</feature>
<keyword evidence="1" id="KW-0812">Transmembrane</keyword>
<evidence type="ECO:0008006" key="4">
    <source>
        <dbReference type="Google" id="ProtNLM"/>
    </source>
</evidence>
<proteinExistence type="predicted"/>
<evidence type="ECO:0000313" key="2">
    <source>
        <dbReference type="EMBL" id="GGG89442.1"/>
    </source>
</evidence>
<feature type="transmembrane region" description="Helical" evidence="1">
    <location>
        <begin position="157"/>
        <end position="177"/>
    </location>
</feature>
<reference evidence="2" key="2">
    <citation type="submission" date="2020-09" db="EMBL/GenBank/DDBJ databases">
        <authorList>
            <person name="Sun Q."/>
            <person name="Zhou Y."/>
        </authorList>
    </citation>
    <scope>NUCLEOTIDE SEQUENCE</scope>
    <source>
        <strain evidence="2">CGMCC 1.15763</strain>
    </source>
</reference>
<reference evidence="2" key="1">
    <citation type="journal article" date="2014" name="Int. J. Syst. Evol. Microbiol.">
        <title>Complete genome sequence of Corynebacterium casei LMG S-19264T (=DSM 44701T), isolated from a smear-ripened cheese.</title>
        <authorList>
            <consortium name="US DOE Joint Genome Institute (JGI-PGF)"/>
            <person name="Walter F."/>
            <person name="Albersmeier A."/>
            <person name="Kalinowski J."/>
            <person name="Ruckert C."/>
        </authorList>
    </citation>
    <scope>NUCLEOTIDE SEQUENCE</scope>
    <source>
        <strain evidence="2">CGMCC 1.15763</strain>
    </source>
</reference>
<feature type="transmembrane region" description="Helical" evidence="1">
    <location>
        <begin position="98"/>
        <end position="117"/>
    </location>
</feature>
<dbReference type="EMBL" id="BMJW01000001">
    <property type="protein sequence ID" value="GGG89442.1"/>
    <property type="molecule type" value="Genomic_DNA"/>
</dbReference>
<name>A0A917MBF5_9FLAO</name>
<feature type="transmembrane region" description="Helical" evidence="1">
    <location>
        <begin position="41"/>
        <end position="61"/>
    </location>
</feature>
<dbReference type="Proteomes" id="UP000633278">
    <property type="component" value="Unassembled WGS sequence"/>
</dbReference>
<feature type="transmembrane region" description="Helical" evidence="1">
    <location>
        <begin position="12"/>
        <end position="35"/>
    </location>
</feature>
<sequence length="270" mass="31217">MKFLNQLFRFYLNASIHVALAVCAFLKISEIYLQIPEAENLNYFVFFSTITGYNFVKYFGIAKFHHRSLTTNLKIIQVFSFGSFLAMCYFAFKLPCMLFWYLLPLGLLTLLYAIPFLSGFQKSLRSISYLKIVIVALVWAVSTVILPVILNNSIVDFVILMYAFQRFLIVMILILPFDIRDLKYDAISLQTIPQKIGVEKTKKLGFVLLAIAACIEFVVSTDQQNKMVFLGFLVLLLFFLMRAQKGQSTYYSSFWVEALPIFWFLALLFV</sequence>
<organism evidence="2 3">
    <name type="scientific">Polaribacter pacificus</name>
    <dbReference type="NCBI Taxonomy" id="1775173"/>
    <lineage>
        <taxon>Bacteria</taxon>
        <taxon>Pseudomonadati</taxon>
        <taxon>Bacteroidota</taxon>
        <taxon>Flavobacteriia</taxon>
        <taxon>Flavobacteriales</taxon>
        <taxon>Flavobacteriaceae</taxon>
    </lineage>
</organism>
<evidence type="ECO:0000313" key="3">
    <source>
        <dbReference type="Proteomes" id="UP000633278"/>
    </source>
</evidence>
<evidence type="ECO:0000256" key="1">
    <source>
        <dbReference type="SAM" id="Phobius"/>
    </source>
</evidence>
<comment type="caution">
    <text evidence="2">The sequence shown here is derived from an EMBL/GenBank/DDBJ whole genome shotgun (WGS) entry which is preliminary data.</text>
</comment>
<keyword evidence="1" id="KW-1133">Transmembrane helix</keyword>
<gene>
    <name evidence="2" type="ORF">GCM10011416_02340</name>
</gene>
<dbReference type="AlphaFoldDB" id="A0A917MBF5"/>
<dbReference type="RefSeq" id="WP_188597443.1">
    <property type="nucleotide sequence ID" value="NZ_BMJW01000001.1"/>
</dbReference>
<feature type="transmembrane region" description="Helical" evidence="1">
    <location>
        <begin position="73"/>
        <end position="92"/>
    </location>
</feature>
<accession>A0A917MBF5</accession>
<feature type="transmembrane region" description="Helical" evidence="1">
    <location>
        <begin position="250"/>
        <end position="269"/>
    </location>
</feature>
<protein>
    <recommendedName>
        <fullName evidence="4">UbiA prenyltransferase family protein</fullName>
    </recommendedName>
</protein>
<feature type="transmembrane region" description="Helical" evidence="1">
    <location>
        <begin position="204"/>
        <end position="221"/>
    </location>
</feature>
<keyword evidence="3" id="KW-1185">Reference proteome</keyword>
<keyword evidence="1" id="KW-0472">Membrane</keyword>
<feature type="transmembrane region" description="Helical" evidence="1">
    <location>
        <begin position="129"/>
        <end position="151"/>
    </location>
</feature>